<evidence type="ECO:0000256" key="1">
    <source>
        <dbReference type="SAM" id="SignalP"/>
    </source>
</evidence>
<evidence type="ECO:0000259" key="2">
    <source>
        <dbReference type="Pfam" id="PF11412"/>
    </source>
</evidence>
<sequence>MLKRIAYAAAMAAGLASSAQAGDADGLARLEVLDGGMTERGTYLGALRLKLADGWKTYWRAPGDAGIPPQFDWSRSRNVGGVAITWPAPEVFDQSGMRSIGYSDELVLPVEITPARPGQPVALRGRMEFGVCKDVCVPADLDFDHALDAGAGRNPAIAAALAQRPYSAREGGVREAKCRLRPTRDGMQVEAHIAMPSAGGEEVAVIEPGNPSLWASETKTVRQGGTLVATSEFVNEAGGAFALDRGDIRITVLGAKHAVDIRGCTPG</sequence>
<evidence type="ECO:0000313" key="3">
    <source>
        <dbReference type="EMBL" id="MFC3614682.1"/>
    </source>
</evidence>
<feature type="signal peptide" evidence="1">
    <location>
        <begin position="1"/>
        <end position="21"/>
    </location>
</feature>
<comment type="caution">
    <text evidence="3">The sequence shown here is derived from an EMBL/GenBank/DDBJ whole genome shotgun (WGS) entry which is preliminary data.</text>
</comment>
<keyword evidence="4" id="KW-1185">Reference proteome</keyword>
<dbReference type="Proteomes" id="UP001595629">
    <property type="component" value="Unassembled WGS sequence"/>
</dbReference>
<name>A0ABV7TGE1_9RHOB</name>
<feature type="domain" description="Thiol:disulfide interchange protein DsbD N-terminal" evidence="2">
    <location>
        <begin position="46"/>
        <end position="141"/>
    </location>
</feature>
<dbReference type="EMBL" id="JBHRXI010000012">
    <property type="protein sequence ID" value="MFC3614682.1"/>
    <property type="molecule type" value="Genomic_DNA"/>
</dbReference>
<gene>
    <name evidence="3" type="ORF">ACFORG_12990</name>
</gene>
<reference evidence="4" key="1">
    <citation type="journal article" date="2019" name="Int. J. Syst. Evol. Microbiol.">
        <title>The Global Catalogue of Microorganisms (GCM) 10K type strain sequencing project: providing services to taxonomists for standard genome sequencing and annotation.</title>
        <authorList>
            <consortium name="The Broad Institute Genomics Platform"/>
            <consortium name="The Broad Institute Genome Sequencing Center for Infectious Disease"/>
            <person name="Wu L."/>
            <person name="Ma J."/>
        </authorList>
    </citation>
    <scope>NUCLEOTIDE SEQUENCE [LARGE SCALE GENOMIC DNA]</scope>
    <source>
        <strain evidence="4">KCTC 42911</strain>
    </source>
</reference>
<organism evidence="3 4">
    <name type="scientific">Lutimaribacter marinistellae</name>
    <dbReference type="NCBI Taxonomy" id="1820329"/>
    <lineage>
        <taxon>Bacteria</taxon>
        <taxon>Pseudomonadati</taxon>
        <taxon>Pseudomonadota</taxon>
        <taxon>Alphaproteobacteria</taxon>
        <taxon>Rhodobacterales</taxon>
        <taxon>Roseobacteraceae</taxon>
        <taxon>Lutimaribacter</taxon>
    </lineage>
</organism>
<feature type="chain" id="PRO_5047342058" evidence="1">
    <location>
        <begin position="22"/>
        <end position="267"/>
    </location>
</feature>
<proteinExistence type="predicted"/>
<protein>
    <submittedName>
        <fullName evidence="3">Protein-disulfide reductase DsbD domain-containing protein</fullName>
    </submittedName>
</protein>
<dbReference type="RefSeq" id="WP_386735959.1">
    <property type="nucleotide sequence ID" value="NZ_JBHRXI010000012.1"/>
</dbReference>
<keyword evidence="1" id="KW-0732">Signal</keyword>
<accession>A0ABV7TGE1</accession>
<dbReference type="Pfam" id="PF11412">
    <property type="entry name" value="DsbD_N"/>
    <property type="match status" value="1"/>
</dbReference>
<evidence type="ECO:0000313" key="4">
    <source>
        <dbReference type="Proteomes" id="UP001595629"/>
    </source>
</evidence>
<dbReference type="InterPro" id="IPR028250">
    <property type="entry name" value="DsbDN"/>
</dbReference>